<name>A0ACA9MT66_9GLOM</name>
<evidence type="ECO:0000313" key="1">
    <source>
        <dbReference type="EMBL" id="CAG8607399.1"/>
    </source>
</evidence>
<comment type="caution">
    <text evidence="1">The sequence shown here is derived from an EMBL/GenBank/DDBJ whole genome shotgun (WGS) entry which is preliminary data.</text>
</comment>
<accession>A0ACA9MT66</accession>
<dbReference type="EMBL" id="CAJVPU010010631">
    <property type="protein sequence ID" value="CAG8607399.1"/>
    <property type="molecule type" value="Genomic_DNA"/>
</dbReference>
<evidence type="ECO:0000313" key="2">
    <source>
        <dbReference type="Proteomes" id="UP000789702"/>
    </source>
</evidence>
<protein>
    <submittedName>
        <fullName evidence="1">6810_t:CDS:1</fullName>
    </submittedName>
</protein>
<proteinExistence type="predicted"/>
<organism evidence="1 2">
    <name type="scientific">Dentiscutata heterogama</name>
    <dbReference type="NCBI Taxonomy" id="1316150"/>
    <lineage>
        <taxon>Eukaryota</taxon>
        <taxon>Fungi</taxon>
        <taxon>Fungi incertae sedis</taxon>
        <taxon>Mucoromycota</taxon>
        <taxon>Glomeromycotina</taxon>
        <taxon>Glomeromycetes</taxon>
        <taxon>Diversisporales</taxon>
        <taxon>Gigasporaceae</taxon>
        <taxon>Dentiscutata</taxon>
    </lineage>
</organism>
<gene>
    <name evidence="1" type="ORF">DHETER_LOCUS7493</name>
</gene>
<reference evidence="1" key="1">
    <citation type="submission" date="2021-06" db="EMBL/GenBank/DDBJ databases">
        <authorList>
            <person name="Kallberg Y."/>
            <person name="Tangrot J."/>
            <person name="Rosling A."/>
        </authorList>
    </citation>
    <scope>NUCLEOTIDE SEQUENCE</scope>
    <source>
        <strain evidence="1">IL203A</strain>
    </source>
</reference>
<keyword evidence="2" id="KW-1185">Reference proteome</keyword>
<dbReference type="Proteomes" id="UP000789702">
    <property type="component" value="Unassembled WGS sequence"/>
</dbReference>
<sequence length="78" mass="7977">MSKKLIAIIFVLLVLTSSVTVAGPLCQTACNIGWVKCYAALGFIAGTVTGGTGAPLVVHACNIAQGAFVDYSTTELDT</sequence>